<accession>A0A7S0PT05</accession>
<gene>
    <name evidence="3" type="ORF">AGLA0713_LOCUS449</name>
</gene>
<dbReference type="InterPro" id="IPR029058">
    <property type="entry name" value="AB_hydrolase_fold"/>
</dbReference>
<evidence type="ECO:0000259" key="2">
    <source>
        <dbReference type="Pfam" id="PF01764"/>
    </source>
</evidence>
<feature type="compositionally biased region" description="Basic residues" evidence="1">
    <location>
        <begin position="31"/>
        <end position="46"/>
    </location>
</feature>
<dbReference type="PANTHER" id="PTHR45856:SF11">
    <property type="entry name" value="FUNGAL LIPASE-LIKE DOMAIN-CONTAINING PROTEIN"/>
    <property type="match status" value="1"/>
</dbReference>
<dbReference type="SUPFAM" id="SSF53474">
    <property type="entry name" value="alpha/beta-Hydrolases"/>
    <property type="match status" value="1"/>
</dbReference>
<feature type="region of interest" description="Disordered" evidence="1">
    <location>
        <begin position="1"/>
        <end position="95"/>
    </location>
</feature>
<feature type="compositionally biased region" description="Polar residues" evidence="1">
    <location>
        <begin position="77"/>
        <end position="94"/>
    </location>
</feature>
<dbReference type="InterPro" id="IPR051218">
    <property type="entry name" value="Sec_MonoDiacylglyc_Lipase"/>
</dbReference>
<dbReference type="Gene3D" id="3.40.50.1820">
    <property type="entry name" value="alpha/beta hydrolase"/>
    <property type="match status" value="1"/>
</dbReference>
<feature type="domain" description="Fungal lipase-type" evidence="2">
    <location>
        <begin position="270"/>
        <end position="372"/>
    </location>
</feature>
<name>A0A7S0PT05_9STRA</name>
<dbReference type="Pfam" id="PF01764">
    <property type="entry name" value="Lipase_3"/>
    <property type="match status" value="1"/>
</dbReference>
<dbReference type="GO" id="GO:0006629">
    <property type="term" value="P:lipid metabolic process"/>
    <property type="evidence" value="ECO:0007669"/>
    <property type="project" value="InterPro"/>
</dbReference>
<reference evidence="3" key="1">
    <citation type="submission" date="2021-01" db="EMBL/GenBank/DDBJ databases">
        <authorList>
            <person name="Corre E."/>
            <person name="Pelletier E."/>
            <person name="Niang G."/>
            <person name="Scheremetjew M."/>
            <person name="Finn R."/>
            <person name="Kale V."/>
            <person name="Holt S."/>
            <person name="Cochrane G."/>
            <person name="Meng A."/>
            <person name="Brown T."/>
            <person name="Cohen L."/>
        </authorList>
    </citation>
    <scope>NUCLEOTIDE SEQUENCE</scope>
</reference>
<dbReference type="EMBL" id="HBEX01000679">
    <property type="protein sequence ID" value="CAD8595621.1"/>
    <property type="molecule type" value="Transcribed_RNA"/>
</dbReference>
<dbReference type="AlphaFoldDB" id="A0A7S0PT05"/>
<sequence>MTTTTTSSSSPLPSSSSAAAALTTPPETRTTRPRKQSSLRNIKKNKDKNNSSSSGSNSPEQTLAVPTLTPLHGFLTPSDNLAMRSSEQEPSSHQIELPSCEDILMHGRLCSILHQYRQVDQNFDFSNLVGTTRMSLQGFVCSHTDGAVQDDDDDDSFAPSSPTSLLRDCLIQQHTPILQSLLECSSNDDVIVEGFFTNGKGLDAHSRMEVTVFNCQAKRQFIVVYRGTSDQQTKPIRTKEIRKDGRGGASGVVLHPDQPVQVFPSFRESYFSTSTTTTTEQLETQVFALLDTLSERYPFCDVVMTGHSFGGALATIAGLRYASSREMMRVSCHIFGSPKVGGKAWRHTVNSTPNLKVIRIEHGNDPYVNLPSEHGSAHPAAKIVANAAGGGGGNHQGSYMHVGHTVVVTSPDHPPKSNNAGGTAIAYRFEKNKPTPKNFLGLSLVPKTKDKKVASQHGIETYVRAMEQFARLGFSWVKNYHGEDGKGVTGSGNEKRQVV</sequence>
<protein>
    <recommendedName>
        <fullName evidence="2">Fungal lipase-type domain-containing protein</fullName>
    </recommendedName>
</protein>
<evidence type="ECO:0000313" key="3">
    <source>
        <dbReference type="EMBL" id="CAD8595621.1"/>
    </source>
</evidence>
<feature type="compositionally biased region" description="Low complexity" evidence="1">
    <location>
        <begin position="1"/>
        <end position="28"/>
    </location>
</feature>
<dbReference type="PANTHER" id="PTHR45856">
    <property type="entry name" value="ALPHA/BETA-HYDROLASES SUPERFAMILY PROTEIN"/>
    <property type="match status" value="1"/>
</dbReference>
<proteinExistence type="predicted"/>
<evidence type="ECO:0000256" key="1">
    <source>
        <dbReference type="SAM" id="MobiDB-lite"/>
    </source>
</evidence>
<organism evidence="3">
    <name type="scientific">Asterionellopsis glacialis</name>
    <dbReference type="NCBI Taxonomy" id="33640"/>
    <lineage>
        <taxon>Eukaryota</taxon>
        <taxon>Sar</taxon>
        <taxon>Stramenopiles</taxon>
        <taxon>Ochrophyta</taxon>
        <taxon>Bacillariophyta</taxon>
        <taxon>Fragilariophyceae</taxon>
        <taxon>Fragilariophycidae</taxon>
        <taxon>Fragilariales</taxon>
        <taxon>Fragilariaceae</taxon>
        <taxon>Asterionellopsis</taxon>
    </lineage>
</organism>
<dbReference type="InterPro" id="IPR002921">
    <property type="entry name" value="Fungal_lipase-type"/>
</dbReference>
<dbReference type="CDD" id="cd00741">
    <property type="entry name" value="Lipase"/>
    <property type="match status" value="1"/>
</dbReference>